<keyword evidence="6" id="KW-0560">Oxidoreductase</keyword>
<dbReference type="PANTHER" id="PTHR47582:SF1">
    <property type="entry name" value="P450, PUTATIVE (EUROFUNG)-RELATED"/>
    <property type="match status" value="1"/>
</dbReference>
<dbReference type="Proteomes" id="UP000799778">
    <property type="component" value="Unassembled WGS sequence"/>
</dbReference>
<evidence type="ECO:0000256" key="2">
    <source>
        <dbReference type="ARBA" id="ARBA00010617"/>
    </source>
</evidence>
<dbReference type="GeneID" id="54282898"/>
<dbReference type="GO" id="GO:0016705">
    <property type="term" value="F:oxidoreductase activity, acting on paired donors, with incorporation or reduction of molecular oxygen"/>
    <property type="evidence" value="ECO:0007669"/>
    <property type="project" value="InterPro"/>
</dbReference>
<evidence type="ECO:0000313" key="8">
    <source>
        <dbReference type="Proteomes" id="UP000799778"/>
    </source>
</evidence>
<keyword evidence="6" id="KW-0503">Monooxygenase</keyword>
<feature type="binding site" description="axial binding residue" evidence="5">
    <location>
        <position position="323"/>
    </location>
    <ligand>
        <name>heme</name>
        <dbReference type="ChEBI" id="CHEBI:30413"/>
    </ligand>
    <ligandPart>
        <name>Fe</name>
        <dbReference type="ChEBI" id="CHEBI:18248"/>
    </ligandPart>
</feature>
<dbReference type="EMBL" id="ML978078">
    <property type="protein sequence ID" value="KAF2009717.1"/>
    <property type="molecule type" value="Genomic_DNA"/>
</dbReference>
<accession>A0A6A5XAB5</accession>
<dbReference type="AlphaFoldDB" id="A0A6A5XAB5"/>
<dbReference type="OrthoDB" id="1470350at2759"/>
<keyword evidence="5 6" id="KW-0349">Heme</keyword>
<dbReference type="InterPro" id="IPR053007">
    <property type="entry name" value="CYP450_monoxygenase_sec-met"/>
</dbReference>
<dbReference type="SUPFAM" id="SSF48264">
    <property type="entry name" value="Cytochrome P450"/>
    <property type="match status" value="1"/>
</dbReference>
<evidence type="ECO:0000313" key="7">
    <source>
        <dbReference type="EMBL" id="KAF2009717.1"/>
    </source>
</evidence>
<dbReference type="GO" id="GO:0020037">
    <property type="term" value="F:heme binding"/>
    <property type="evidence" value="ECO:0007669"/>
    <property type="project" value="InterPro"/>
</dbReference>
<keyword evidence="4 5" id="KW-0408">Iron</keyword>
<dbReference type="PROSITE" id="PS00086">
    <property type="entry name" value="CYTOCHROME_P450"/>
    <property type="match status" value="1"/>
</dbReference>
<sequence>MRLYIINSTELIPAVQRQVRILDFAPLEAKAAMNVMGASPKAREILVKEVEGVGKFSYPILFDKAIHPTVTPGPKLDDINRLSVQKVAEIIETLASQAPRALKLKFEPGIITLLLGFFPSLLAKESLQAREHIVDAFNDYFVSRGHEEGSAFVKAHYQHKIDQGITGRDIASFEIGGVVAIMSNTIPTAFWVLYHTISDRDILSECRKEVIACCEISGDTCTLDITQVKASCSILLSILKEVLRYHGIGTSIRIATEDHLLDGKHLLKKGGIVMIPGIVQHTSIPVYGDSVNEFQHRRFVGSPQRKRLNALAFRGFGGGTTLCPGRHFASTEILAFVALAIVRFDFESTQDDWIFPTTLNANMAGSVAQPDHDVEVRVSLTTSGLAGKTWNVVLSGSSEGVRILDEDIR</sequence>
<dbReference type="CDD" id="cd11040">
    <property type="entry name" value="CYP7_CYP8-like"/>
    <property type="match status" value="1"/>
</dbReference>
<name>A0A6A5XAB5_9PLEO</name>
<evidence type="ECO:0000256" key="5">
    <source>
        <dbReference type="PIRSR" id="PIRSR602403-1"/>
    </source>
</evidence>
<evidence type="ECO:0000256" key="1">
    <source>
        <dbReference type="ARBA" id="ARBA00001971"/>
    </source>
</evidence>
<gene>
    <name evidence="7" type="ORF">BU24DRAFT_401668</name>
</gene>
<evidence type="ECO:0000256" key="4">
    <source>
        <dbReference type="ARBA" id="ARBA00023004"/>
    </source>
</evidence>
<comment type="cofactor">
    <cofactor evidence="1 5">
        <name>heme</name>
        <dbReference type="ChEBI" id="CHEBI:30413"/>
    </cofactor>
</comment>
<keyword evidence="3 5" id="KW-0479">Metal-binding</keyword>
<proteinExistence type="inferred from homology"/>
<dbReference type="GO" id="GO:0004497">
    <property type="term" value="F:monooxygenase activity"/>
    <property type="evidence" value="ECO:0007669"/>
    <property type="project" value="UniProtKB-KW"/>
</dbReference>
<dbReference type="PRINTS" id="PR00465">
    <property type="entry name" value="EP450IV"/>
</dbReference>
<evidence type="ECO:0000256" key="3">
    <source>
        <dbReference type="ARBA" id="ARBA00022723"/>
    </source>
</evidence>
<dbReference type="InterPro" id="IPR036396">
    <property type="entry name" value="Cyt_P450_sf"/>
</dbReference>
<evidence type="ECO:0000256" key="6">
    <source>
        <dbReference type="RuleBase" id="RU000461"/>
    </source>
</evidence>
<protein>
    <submittedName>
        <fullName evidence="7">Cytochrome P450</fullName>
    </submittedName>
</protein>
<dbReference type="Gene3D" id="1.10.630.10">
    <property type="entry name" value="Cytochrome P450"/>
    <property type="match status" value="1"/>
</dbReference>
<comment type="similarity">
    <text evidence="2 6">Belongs to the cytochrome P450 family.</text>
</comment>
<dbReference type="InterPro" id="IPR001128">
    <property type="entry name" value="Cyt_P450"/>
</dbReference>
<organism evidence="7 8">
    <name type="scientific">Aaosphaeria arxii CBS 175.79</name>
    <dbReference type="NCBI Taxonomy" id="1450172"/>
    <lineage>
        <taxon>Eukaryota</taxon>
        <taxon>Fungi</taxon>
        <taxon>Dikarya</taxon>
        <taxon>Ascomycota</taxon>
        <taxon>Pezizomycotina</taxon>
        <taxon>Dothideomycetes</taxon>
        <taxon>Pleosporomycetidae</taxon>
        <taxon>Pleosporales</taxon>
        <taxon>Pleosporales incertae sedis</taxon>
        <taxon>Aaosphaeria</taxon>
    </lineage>
</organism>
<dbReference type="InterPro" id="IPR017972">
    <property type="entry name" value="Cyt_P450_CS"/>
</dbReference>
<keyword evidence="8" id="KW-1185">Reference proteome</keyword>
<dbReference type="RefSeq" id="XP_033378056.1">
    <property type="nucleotide sequence ID" value="XM_033525501.1"/>
</dbReference>
<dbReference type="Pfam" id="PF00067">
    <property type="entry name" value="p450"/>
    <property type="match status" value="1"/>
</dbReference>
<dbReference type="PANTHER" id="PTHR47582">
    <property type="entry name" value="P450, PUTATIVE (EUROFUNG)-RELATED"/>
    <property type="match status" value="1"/>
</dbReference>
<dbReference type="GO" id="GO:0005506">
    <property type="term" value="F:iron ion binding"/>
    <property type="evidence" value="ECO:0007669"/>
    <property type="project" value="InterPro"/>
</dbReference>
<dbReference type="InterPro" id="IPR002403">
    <property type="entry name" value="Cyt_P450_E_grp-IV"/>
</dbReference>
<reference evidence="7" key="1">
    <citation type="journal article" date="2020" name="Stud. Mycol.">
        <title>101 Dothideomycetes genomes: a test case for predicting lifestyles and emergence of pathogens.</title>
        <authorList>
            <person name="Haridas S."/>
            <person name="Albert R."/>
            <person name="Binder M."/>
            <person name="Bloem J."/>
            <person name="Labutti K."/>
            <person name="Salamov A."/>
            <person name="Andreopoulos B."/>
            <person name="Baker S."/>
            <person name="Barry K."/>
            <person name="Bills G."/>
            <person name="Bluhm B."/>
            <person name="Cannon C."/>
            <person name="Castanera R."/>
            <person name="Culley D."/>
            <person name="Daum C."/>
            <person name="Ezra D."/>
            <person name="Gonzalez J."/>
            <person name="Henrissat B."/>
            <person name="Kuo A."/>
            <person name="Liang C."/>
            <person name="Lipzen A."/>
            <person name="Lutzoni F."/>
            <person name="Magnuson J."/>
            <person name="Mondo S."/>
            <person name="Nolan M."/>
            <person name="Ohm R."/>
            <person name="Pangilinan J."/>
            <person name="Park H.-J."/>
            <person name="Ramirez L."/>
            <person name="Alfaro M."/>
            <person name="Sun H."/>
            <person name="Tritt A."/>
            <person name="Yoshinaga Y."/>
            <person name="Zwiers L.-H."/>
            <person name="Turgeon B."/>
            <person name="Goodwin S."/>
            <person name="Spatafora J."/>
            <person name="Crous P."/>
            <person name="Grigoriev I."/>
        </authorList>
    </citation>
    <scope>NUCLEOTIDE SEQUENCE</scope>
    <source>
        <strain evidence="7">CBS 175.79</strain>
    </source>
</reference>